<keyword evidence="9" id="KW-0460">Magnesium</keyword>
<keyword evidence="5 9" id="KW-0560">Oxidoreductase</keyword>
<dbReference type="SUPFAM" id="SSF51735">
    <property type="entry name" value="NAD(P)-binding Rossmann-fold domains"/>
    <property type="match status" value="1"/>
</dbReference>
<evidence type="ECO:0000256" key="9">
    <source>
        <dbReference type="HAMAP-Rule" id="MF_00183"/>
    </source>
</evidence>
<dbReference type="NCBIfam" id="NF009114">
    <property type="entry name" value="PRK12464.1"/>
    <property type="match status" value="1"/>
</dbReference>
<dbReference type="InterPro" id="IPR036169">
    <property type="entry name" value="DXPR_C_sf"/>
</dbReference>
<comment type="function">
    <text evidence="9">Catalyzes the NADPH-dependent rearrangement and reduction of 1-deoxy-D-xylulose-5-phosphate (DXP) to 2-C-methyl-D-erythritol 4-phosphate (MEP).</text>
</comment>
<name>A0A0A0IHR0_CLOBO</name>
<dbReference type="NCBIfam" id="TIGR00243">
    <property type="entry name" value="Dxr"/>
    <property type="match status" value="1"/>
</dbReference>
<dbReference type="EMBL" id="JDRY01000039">
    <property type="protein sequence ID" value="KGM99110.1"/>
    <property type="molecule type" value="Genomic_DNA"/>
</dbReference>
<evidence type="ECO:0000256" key="4">
    <source>
        <dbReference type="ARBA" id="ARBA00022857"/>
    </source>
</evidence>
<dbReference type="GO" id="GO:0030145">
    <property type="term" value="F:manganese ion binding"/>
    <property type="evidence" value="ECO:0007669"/>
    <property type="project" value="TreeGrafter"/>
</dbReference>
<dbReference type="InterPro" id="IPR013644">
    <property type="entry name" value="DXP_reductoisomerase_C"/>
</dbReference>
<dbReference type="InterPro" id="IPR026877">
    <property type="entry name" value="DXPR_C"/>
</dbReference>
<comment type="pathway">
    <text evidence="1 9">Isoprenoid biosynthesis; isopentenyl diphosphate biosynthesis via DXP pathway; isopentenyl diphosphate from 1-deoxy-D-xylulose 5-phosphate: step 1/6.</text>
</comment>
<dbReference type="HAMAP" id="MF_00183">
    <property type="entry name" value="DXP_reductoisom"/>
    <property type="match status" value="1"/>
</dbReference>
<comment type="caution">
    <text evidence="13">The sequence shown here is derived from an EMBL/GenBank/DDBJ whole genome shotgun (WGS) entry which is preliminary data.</text>
</comment>
<dbReference type="Pfam" id="PF02670">
    <property type="entry name" value="DXP_reductoisom"/>
    <property type="match status" value="1"/>
</dbReference>
<evidence type="ECO:0000256" key="8">
    <source>
        <dbReference type="ARBA" id="ARBA00048543"/>
    </source>
</evidence>
<dbReference type="UniPathway" id="UPA00056">
    <property type="reaction ID" value="UER00092"/>
</dbReference>
<dbReference type="Pfam" id="PF08436">
    <property type="entry name" value="DXP_redisom_C"/>
    <property type="match status" value="1"/>
</dbReference>
<feature type="binding site" evidence="9">
    <location>
        <position position="152"/>
    </location>
    <ligand>
        <name>Mn(2+)</name>
        <dbReference type="ChEBI" id="CHEBI:29035"/>
    </ligand>
</feature>
<feature type="binding site" evidence="9">
    <location>
        <position position="217"/>
    </location>
    <ligand>
        <name>1-deoxy-D-xylulose 5-phosphate</name>
        <dbReference type="ChEBI" id="CHEBI:57792"/>
    </ligand>
</feature>
<feature type="binding site" evidence="9">
    <location>
        <position position="12"/>
    </location>
    <ligand>
        <name>NADPH</name>
        <dbReference type="ChEBI" id="CHEBI:57783"/>
    </ligand>
</feature>
<dbReference type="SUPFAM" id="SSF55347">
    <property type="entry name" value="Glyceraldehyde-3-phosphate dehydrogenase-like, C-terminal domain"/>
    <property type="match status" value="1"/>
</dbReference>
<feature type="domain" description="1-deoxy-D-xylulose 5-phosphate reductoisomerase N-terminal" evidence="10">
    <location>
        <begin position="4"/>
        <end position="132"/>
    </location>
</feature>
<comment type="cofactor">
    <cofactor evidence="9">
        <name>Mg(2+)</name>
        <dbReference type="ChEBI" id="CHEBI:18420"/>
    </cofactor>
    <cofactor evidence="9">
        <name>Mn(2+)</name>
        <dbReference type="ChEBI" id="CHEBI:29035"/>
    </cofactor>
</comment>
<feature type="binding site" evidence="9">
    <location>
        <position position="199"/>
    </location>
    <ligand>
        <name>1-deoxy-D-xylulose 5-phosphate</name>
        <dbReference type="ChEBI" id="CHEBI:57792"/>
    </ligand>
</feature>
<feature type="binding site" evidence="9">
    <location>
        <position position="10"/>
    </location>
    <ligand>
        <name>NADPH</name>
        <dbReference type="ChEBI" id="CHEBI:57783"/>
    </ligand>
</feature>
<comment type="similarity">
    <text evidence="2 9">Belongs to the DXR family.</text>
</comment>
<evidence type="ECO:0000256" key="6">
    <source>
        <dbReference type="ARBA" id="ARBA00023211"/>
    </source>
</evidence>
<feature type="binding site" evidence="9">
    <location>
        <position position="11"/>
    </location>
    <ligand>
        <name>NADPH</name>
        <dbReference type="ChEBI" id="CHEBI:57783"/>
    </ligand>
</feature>
<dbReference type="SUPFAM" id="SSF69055">
    <property type="entry name" value="1-deoxy-D-xylulose-5-phosphate reductoisomerase, C-terminal domain"/>
    <property type="match status" value="1"/>
</dbReference>
<keyword evidence="3 9" id="KW-0479">Metal-binding</keyword>
<keyword evidence="4 9" id="KW-0521">NADP</keyword>
<feature type="binding site" evidence="9">
    <location>
        <position position="126"/>
    </location>
    <ligand>
        <name>NADPH</name>
        <dbReference type="ChEBI" id="CHEBI:57783"/>
    </ligand>
</feature>
<dbReference type="PANTHER" id="PTHR30525:SF0">
    <property type="entry name" value="1-DEOXY-D-XYLULOSE 5-PHOSPHATE REDUCTOISOMERASE, CHLOROPLASTIC"/>
    <property type="match status" value="1"/>
</dbReference>
<evidence type="ECO:0000256" key="7">
    <source>
        <dbReference type="ARBA" id="ARBA00023229"/>
    </source>
</evidence>
<evidence type="ECO:0000313" key="14">
    <source>
        <dbReference type="Proteomes" id="UP000030014"/>
    </source>
</evidence>
<feature type="binding site" evidence="9">
    <location>
        <position position="151"/>
    </location>
    <ligand>
        <name>1-deoxy-D-xylulose 5-phosphate</name>
        <dbReference type="ChEBI" id="CHEBI:57792"/>
    </ligand>
</feature>
<evidence type="ECO:0000259" key="11">
    <source>
        <dbReference type="Pfam" id="PF08436"/>
    </source>
</evidence>
<feature type="binding site" evidence="9">
    <location>
        <position position="150"/>
    </location>
    <ligand>
        <name>Mn(2+)</name>
        <dbReference type="ChEBI" id="CHEBI:29035"/>
    </ligand>
</feature>
<accession>A0A0A0IHR0</accession>
<evidence type="ECO:0000259" key="12">
    <source>
        <dbReference type="Pfam" id="PF13288"/>
    </source>
</evidence>
<dbReference type="RefSeq" id="WP_039259621.1">
    <property type="nucleotide sequence ID" value="NZ_JDRY01000039.1"/>
</dbReference>
<feature type="binding site" evidence="9">
    <location>
        <position position="125"/>
    </location>
    <ligand>
        <name>1-deoxy-D-xylulose 5-phosphate</name>
        <dbReference type="ChEBI" id="CHEBI:57792"/>
    </ligand>
</feature>
<dbReference type="Gene3D" id="1.10.1740.10">
    <property type="match status" value="1"/>
</dbReference>
<dbReference type="InterPro" id="IPR013512">
    <property type="entry name" value="DXP_reductoisomerase_N"/>
</dbReference>
<keyword evidence="6 9" id="KW-0464">Manganese</keyword>
<feature type="binding site" evidence="9">
    <location>
        <position position="124"/>
    </location>
    <ligand>
        <name>NADPH</name>
        <dbReference type="ChEBI" id="CHEBI:57783"/>
    </ligand>
</feature>
<dbReference type="InterPro" id="IPR036291">
    <property type="entry name" value="NAD(P)-bd_dom_sf"/>
</dbReference>
<keyword evidence="7 9" id="KW-0414">Isoprene biosynthesis</keyword>
<feature type="binding site" evidence="9">
    <location>
        <position position="221"/>
    </location>
    <ligand>
        <name>1-deoxy-D-xylulose 5-phosphate</name>
        <dbReference type="ChEBI" id="CHEBI:57792"/>
    </ligand>
</feature>
<dbReference type="GO" id="GO:0070402">
    <property type="term" value="F:NADPH binding"/>
    <property type="evidence" value="ECO:0007669"/>
    <property type="project" value="InterPro"/>
</dbReference>
<sequence>MRNICILGATGSIGTQTLDVIEKESEKFKLMAFSAYKSYEKIIEIINKFSPKYCAINDEYTFHKVKEYCHINSVKTNILDGMDGLIKISTLEDVELVVTSIVGMIGLKPTLEAIYAGKDIALANKETLVTGGELVIEAAKKKNVKILPVDSEHGAIYQCLQGNSYTDINKIYLTASGGPFRNRKKEELINITPEEAIKHPKWNMGKKISIDSATMINKGLEVIEARWLFNVDYDKIKVAIHPQSIVHSMVEYIDGSIIAQLATTDMRLPIQYALNYPERSKSVIKNLDIYEMGNLIFEKPDFEKFRGLKLAYEAGRAKGIMPTILNAANEEAVSLFLDKKIGYLQIVDIIEECMNKFENKCLIDLHTILDTEFKVRSFIKSKYNI</sequence>
<dbReference type="GO" id="GO:0030604">
    <property type="term" value="F:1-deoxy-D-xylulose-5-phosphate reductoisomerase activity"/>
    <property type="evidence" value="ECO:0007669"/>
    <property type="project" value="UniProtKB-UniRule"/>
</dbReference>
<keyword evidence="13" id="KW-0413">Isomerase</keyword>
<reference evidence="13 14" key="1">
    <citation type="submission" date="2014-01" db="EMBL/GenBank/DDBJ databases">
        <title>Plasmidome dynamics in the species complex Clostridium novyi sensu lato converts strains of independent lineages into distinctly different pathogens.</title>
        <authorList>
            <person name="Skarin H."/>
            <person name="Segerman B."/>
        </authorList>
    </citation>
    <scope>NUCLEOTIDE SEQUENCE [LARGE SCALE GENOMIC DNA]</scope>
    <source>
        <strain evidence="13 14">DC5</strain>
    </source>
</reference>
<dbReference type="Proteomes" id="UP000030014">
    <property type="component" value="Unassembled WGS sequence"/>
</dbReference>
<dbReference type="Gene3D" id="3.40.50.720">
    <property type="entry name" value="NAD(P)-binding Rossmann-like Domain"/>
    <property type="match status" value="1"/>
</dbReference>
<feature type="binding site" evidence="9">
    <location>
        <position position="152"/>
    </location>
    <ligand>
        <name>1-deoxy-D-xylulose 5-phosphate</name>
        <dbReference type="ChEBI" id="CHEBI:57792"/>
    </ligand>
</feature>
<evidence type="ECO:0000256" key="2">
    <source>
        <dbReference type="ARBA" id="ARBA00006825"/>
    </source>
</evidence>
<feature type="binding site" evidence="9">
    <location>
        <position position="212"/>
    </location>
    <ligand>
        <name>1-deoxy-D-xylulose 5-phosphate</name>
        <dbReference type="ChEBI" id="CHEBI:57792"/>
    </ligand>
</feature>
<feature type="binding site" evidence="9">
    <location>
        <position position="205"/>
    </location>
    <ligand>
        <name>NADPH</name>
        <dbReference type="ChEBI" id="CHEBI:57783"/>
    </ligand>
</feature>
<dbReference type="GO" id="GO:0051484">
    <property type="term" value="P:isopentenyl diphosphate biosynthetic process, methylerythritol 4-phosphate pathway involved in terpenoid biosynthetic process"/>
    <property type="evidence" value="ECO:0007669"/>
    <property type="project" value="TreeGrafter"/>
</dbReference>
<comment type="caution">
    <text evidence="9">Lacks conserved residue(s) required for the propagation of feature annotation.</text>
</comment>
<evidence type="ECO:0000256" key="5">
    <source>
        <dbReference type="ARBA" id="ARBA00023002"/>
    </source>
</evidence>
<evidence type="ECO:0000256" key="3">
    <source>
        <dbReference type="ARBA" id="ARBA00022723"/>
    </source>
</evidence>
<feature type="binding site" evidence="9">
    <location>
        <position position="221"/>
    </location>
    <ligand>
        <name>Mn(2+)</name>
        <dbReference type="ChEBI" id="CHEBI:29035"/>
    </ligand>
</feature>
<evidence type="ECO:0000259" key="10">
    <source>
        <dbReference type="Pfam" id="PF02670"/>
    </source>
</evidence>
<dbReference type="GO" id="GO:0016853">
    <property type="term" value="F:isomerase activity"/>
    <property type="evidence" value="ECO:0007669"/>
    <property type="project" value="UniProtKB-KW"/>
</dbReference>
<feature type="domain" description="DXP reductoisomerase C-terminal" evidence="12">
    <location>
        <begin position="261"/>
        <end position="377"/>
    </location>
</feature>
<dbReference type="PANTHER" id="PTHR30525">
    <property type="entry name" value="1-DEOXY-D-XYLULOSE 5-PHOSPHATE REDUCTOISOMERASE"/>
    <property type="match status" value="1"/>
</dbReference>
<evidence type="ECO:0000313" key="13">
    <source>
        <dbReference type="EMBL" id="KGM99110.1"/>
    </source>
</evidence>
<feature type="binding site" evidence="9">
    <location>
        <position position="218"/>
    </location>
    <ligand>
        <name>1-deoxy-D-xylulose 5-phosphate</name>
        <dbReference type="ChEBI" id="CHEBI:57792"/>
    </ligand>
</feature>
<dbReference type="EC" id="1.1.1.267" evidence="9"/>
<dbReference type="InterPro" id="IPR003821">
    <property type="entry name" value="DXP_reductoisomerase"/>
</dbReference>
<protein>
    <recommendedName>
        <fullName evidence="9">1-deoxy-D-xylulose 5-phosphate reductoisomerase</fullName>
        <shortName evidence="9">DXP reductoisomerase</shortName>
        <ecNumber evidence="9">1.1.1.267</ecNumber>
    </recommendedName>
    <alternativeName>
        <fullName evidence="9">1-deoxyxylulose-5-phosphate reductoisomerase</fullName>
    </alternativeName>
    <alternativeName>
        <fullName evidence="9">2-C-methyl-D-erythritol 4-phosphate synthase</fullName>
    </alternativeName>
</protein>
<feature type="binding site" evidence="9">
    <location>
        <position position="176"/>
    </location>
    <ligand>
        <name>1-deoxy-D-xylulose 5-phosphate</name>
        <dbReference type="ChEBI" id="CHEBI:57792"/>
    </ligand>
</feature>
<organism evidence="13 14">
    <name type="scientific">Clostridium botulinum C/D str. DC5</name>
    <dbReference type="NCBI Taxonomy" id="1443128"/>
    <lineage>
        <taxon>Bacteria</taxon>
        <taxon>Bacillati</taxon>
        <taxon>Bacillota</taxon>
        <taxon>Clostridia</taxon>
        <taxon>Eubacteriales</taxon>
        <taxon>Clostridiaceae</taxon>
        <taxon>Clostridium</taxon>
    </lineage>
</organism>
<comment type="catalytic activity">
    <reaction evidence="8">
        <text>2-C-methyl-D-erythritol 4-phosphate + NADP(+) = 1-deoxy-D-xylulose 5-phosphate + NADPH + H(+)</text>
        <dbReference type="Rhea" id="RHEA:13717"/>
        <dbReference type="ChEBI" id="CHEBI:15378"/>
        <dbReference type="ChEBI" id="CHEBI:57783"/>
        <dbReference type="ChEBI" id="CHEBI:57792"/>
        <dbReference type="ChEBI" id="CHEBI:58262"/>
        <dbReference type="ChEBI" id="CHEBI:58349"/>
        <dbReference type="EC" id="1.1.1.267"/>
    </reaction>
    <physiologicalReaction direction="right-to-left" evidence="8">
        <dbReference type="Rhea" id="RHEA:13719"/>
    </physiologicalReaction>
</comment>
<dbReference type="PIRSF" id="PIRSF006205">
    <property type="entry name" value="Dxp_reductismrs"/>
    <property type="match status" value="1"/>
</dbReference>
<feature type="binding site" evidence="9">
    <location>
        <position position="13"/>
    </location>
    <ligand>
        <name>NADPH</name>
        <dbReference type="ChEBI" id="CHEBI:57783"/>
    </ligand>
</feature>
<dbReference type="FunFam" id="3.40.50.720:FF:000045">
    <property type="entry name" value="1-deoxy-D-xylulose 5-phosphate reductoisomerase"/>
    <property type="match status" value="1"/>
</dbReference>
<evidence type="ECO:0000256" key="1">
    <source>
        <dbReference type="ARBA" id="ARBA00005094"/>
    </source>
</evidence>
<feature type="domain" description="1-deoxy-D-xylulose 5-phosphate reductoisomerase C-terminal" evidence="11">
    <location>
        <begin position="146"/>
        <end position="229"/>
    </location>
</feature>
<gene>
    <name evidence="9" type="primary">dxr</name>
    <name evidence="13" type="ORF">Z955_08995</name>
</gene>
<dbReference type="AlphaFoldDB" id="A0A0A0IHR0"/>
<dbReference type="Pfam" id="PF13288">
    <property type="entry name" value="DXPR_C"/>
    <property type="match status" value="1"/>
</dbReference>
<feature type="binding site" evidence="9">
    <location>
        <position position="37"/>
    </location>
    <ligand>
        <name>NADPH</name>
        <dbReference type="ChEBI" id="CHEBI:57783"/>
    </ligand>
</feature>
<proteinExistence type="inferred from homology"/>